<evidence type="ECO:0000313" key="2">
    <source>
        <dbReference type="Proteomes" id="UP001243856"/>
    </source>
</evidence>
<dbReference type="RefSeq" id="WP_284575824.1">
    <property type="nucleotide sequence ID" value="NZ_JASNVE010000002.1"/>
</dbReference>
<sequence length="55" mass="6025">MDIMSKISSALIVLAILIALTIGDTPIFWMVMGATAVTLTIEIVQLVQKWREHAA</sequence>
<gene>
    <name evidence="1" type="ORF">QPX45_04250</name>
</gene>
<name>A0ABT7G162_9CORY</name>
<proteinExistence type="predicted"/>
<accession>A0ABT7G162</accession>
<protein>
    <submittedName>
        <fullName evidence="1">Uncharacterized protein</fullName>
    </submittedName>
</protein>
<evidence type="ECO:0000313" key="1">
    <source>
        <dbReference type="EMBL" id="MDK4300465.1"/>
    </source>
</evidence>
<dbReference type="Proteomes" id="UP001243856">
    <property type="component" value="Unassembled WGS sequence"/>
</dbReference>
<reference evidence="1 2" key="1">
    <citation type="submission" date="2023-05" db="EMBL/GenBank/DDBJ databases">
        <title>Metabolic capabilities are highly conserved among human nasal-associated Corynebacterium species in pangenomic analyses.</title>
        <authorList>
            <person name="Tran T.H."/>
            <person name="Roberts A.Q."/>
            <person name="Escapa I.F."/>
            <person name="Gao W."/>
            <person name="Conlan S."/>
            <person name="Kong H."/>
            <person name="Segre J.A."/>
            <person name="Kelly M.S."/>
            <person name="Lemon K.P."/>
        </authorList>
    </citation>
    <scope>NUCLEOTIDE SEQUENCE [LARGE SCALE GENOMIC DNA]</scope>
    <source>
        <strain evidence="1 2">KPL2811</strain>
    </source>
</reference>
<comment type="caution">
    <text evidence="1">The sequence shown here is derived from an EMBL/GenBank/DDBJ whole genome shotgun (WGS) entry which is preliminary data.</text>
</comment>
<keyword evidence="2" id="KW-1185">Reference proteome</keyword>
<organism evidence="1 2">
    <name type="scientific">Corynebacterium propinquum</name>
    <dbReference type="NCBI Taxonomy" id="43769"/>
    <lineage>
        <taxon>Bacteria</taxon>
        <taxon>Bacillati</taxon>
        <taxon>Actinomycetota</taxon>
        <taxon>Actinomycetes</taxon>
        <taxon>Mycobacteriales</taxon>
        <taxon>Corynebacteriaceae</taxon>
        <taxon>Corynebacterium</taxon>
    </lineage>
</organism>
<dbReference type="EMBL" id="JASNVK010000005">
    <property type="protein sequence ID" value="MDK4300465.1"/>
    <property type="molecule type" value="Genomic_DNA"/>
</dbReference>